<evidence type="ECO:0000256" key="5">
    <source>
        <dbReference type="ARBA" id="ARBA00023242"/>
    </source>
</evidence>
<protein>
    <submittedName>
        <fullName evidence="11">DNA repair protein complementing XP-C cells-like protein</fullName>
    </submittedName>
</protein>
<evidence type="ECO:0000256" key="6">
    <source>
        <dbReference type="SAM" id="MobiDB-lite"/>
    </source>
</evidence>
<dbReference type="GO" id="GO:0000111">
    <property type="term" value="C:nucleotide-excision repair factor 2 complex"/>
    <property type="evidence" value="ECO:0007669"/>
    <property type="project" value="TreeGrafter"/>
</dbReference>
<name>A0A183UQM8_TOXCA</name>
<evidence type="ECO:0000313" key="10">
    <source>
        <dbReference type="Proteomes" id="UP000050794"/>
    </source>
</evidence>
<dbReference type="SMART" id="SM01030">
    <property type="entry name" value="BHD_1"/>
    <property type="match status" value="1"/>
</dbReference>
<evidence type="ECO:0000256" key="2">
    <source>
        <dbReference type="ARBA" id="ARBA00009525"/>
    </source>
</evidence>
<feature type="domain" description="Rad4 beta-hairpin" evidence="8">
    <location>
        <begin position="718"/>
        <end position="792"/>
    </location>
</feature>
<dbReference type="AlphaFoldDB" id="A0A183UQM8"/>
<evidence type="ECO:0000256" key="1">
    <source>
        <dbReference type="ARBA" id="ARBA00004123"/>
    </source>
</evidence>
<dbReference type="Gene3D" id="3.30.70.2460">
    <property type="entry name" value="Rad4, beta-hairpin domain BHD3"/>
    <property type="match status" value="1"/>
</dbReference>
<evidence type="ECO:0000313" key="11">
    <source>
        <dbReference type="WBParaSite" id="TCNE_0001079801-mRNA-1"/>
    </source>
</evidence>
<keyword evidence="5" id="KW-0539">Nucleus</keyword>
<evidence type="ECO:0000313" key="9">
    <source>
        <dbReference type="EMBL" id="VDM42119.1"/>
    </source>
</evidence>
<dbReference type="Gene3D" id="2.20.20.110">
    <property type="entry name" value="Rad4, beta-hairpin domain BHD1"/>
    <property type="match status" value="1"/>
</dbReference>
<proteinExistence type="inferred from homology"/>
<dbReference type="InterPro" id="IPR018328">
    <property type="entry name" value="Rad4_beta-hairpin_dom3"/>
</dbReference>
<feature type="region of interest" description="Disordered" evidence="6">
    <location>
        <begin position="487"/>
        <end position="538"/>
    </location>
</feature>
<keyword evidence="10" id="KW-1185">Reference proteome</keyword>
<dbReference type="InterPro" id="IPR004583">
    <property type="entry name" value="DNA_repair_Rad4"/>
</dbReference>
<dbReference type="WBParaSite" id="TCNE_0001079801-mRNA-1">
    <property type="protein sequence ID" value="TCNE_0001079801-mRNA-1"/>
    <property type="gene ID" value="TCNE_0001079801"/>
</dbReference>
<dbReference type="Pfam" id="PF10405">
    <property type="entry name" value="BHD_3"/>
    <property type="match status" value="1"/>
</dbReference>
<dbReference type="Pfam" id="PF03835">
    <property type="entry name" value="Rad4"/>
    <property type="match status" value="1"/>
</dbReference>
<evidence type="ECO:0000256" key="4">
    <source>
        <dbReference type="ARBA" id="ARBA00023204"/>
    </source>
</evidence>
<evidence type="ECO:0000259" key="8">
    <source>
        <dbReference type="SMART" id="SM01032"/>
    </source>
</evidence>
<dbReference type="PANTHER" id="PTHR12135:SF0">
    <property type="entry name" value="DNA REPAIR PROTEIN COMPLEMENTING XP-C CELLS"/>
    <property type="match status" value="1"/>
</dbReference>
<dbReference type="Gene3D" id="3.90.260.10">
    <property type="entry name" value="Transglutaminase-like"/>
    <property type="match status" value="1"/>
</dbReference>
<feature type="domain" description="Rad4 beta-hairpin" evidence="7">
    <location>
        <begin position="646"/>
        <end position="699"/>
    </location>
</feature>
<dbReference type="InterPro" id="IPR038765">
    <property type="entry name" value="Papain-like_cys_pep_sf"/>
</dbReference>
<comment type="subcellular location">
    <subcellularLocation>
        <location evidence="1">Nucleus</location>
    </subcellularLocation>
</comment>
<keyword evidence="3" id="KW-0227">DNA damage</keyword>
<dbReference type="SUPFAM" id="SSF54001">
    <property type="entry name" value="Cysteine proteinases"/>
    <property type="match status" value="1"/>
</dbReference>
<dbReference type="GO" id="GO:0003697">
    <property type="term" value="F:single-stranded DNA binding"/>
    <property type="evidence" value="ECO:0007669"/>
    <property type="project" value="TreeGrafter"/>
</dbReference>
<gene>
    <name evidence="9" type="ORF">TCNE_LOCUS10798</name>
</gene>
<comment type="similarity">
    <text evidence="2">Belongs to the XPC family.</text>
</comment>
<organism evidence="10 11">
    <name type="scientific">Toxocara canis</name>
    <name type="common">Canine roundworm</name>
    <dbReference type="NCBI Taxonomy" id="6265"/>
    <lineage>
        <taxon>Eukaryota</taxon>
        <taxon>Metazoa</taxon>
        <taxon>Ecdysozoa</taxon>
        <taxon>Nematoda</taxon>
        <taxon>Chromadorea</taxon>
        <taxon>Rhabditida</taxon>
        <taxon>Spirurina</taxon>
        <taxon>Ascaridomorpha</taxon>
        <taxon>Ascaridoidea</taxon>
        <taxon>Toxocaridae</taxon>
        <taxon>Toxocara</taxon>
    </lineage>
</organism>
<feature type="region of interest" description="Disordered" evidence="6">
    <location>
        <begin position="121"/>
        <end position="151"/>
    </location>
</feature>
<dbReference type="InterPro" id="IPR018325">
    <property type="entry name" value="Rad4/PNGase_transGLS-fold"/>
</dbReference>
<dbReference type="PANTHER" id="PTHR12135">
    <property type="entry name" value="DNA REPAIR PROTEIN XP-C / RAD4"/>
    <property type="match status" value="1"/>
</dbReference>
<dbReference type="GO" id="GO:0006289">
    <property type="term" value="P:nucleotide-excision repair"/>
    <property type="evidence" value="ECO:0007669"/>
    <property type="project" value="InterPro"/>
</dbReference>
<keyword evidence="4" id="KW-0234">DNA repair</keyword>
<sequence length="886" mass="101684">MRRAQRNAAEHRQCWFPVCVGRKNRAALRYPIRLCFLDEVGCNVEEASGLVHRNVDLPALTPCSDALRAVQLSKVTIYFTYGDAPVPYDFLPLMFPYSKVQNMSYQLTRFASAAIEMAPRKRARKIKTEGPRRGRQDDVEGMRKSESRSGTEDFATLPYEYTYHTVSAENDEDWKPEKVSIKAVRKRTRKQASGAVVKAGEDNGVGEAAKVVPNVDTKPMVAKLDDAQRMAGQQANPFTKANKVEEQGAGYGMHHFESNDMDMISLSGSEDEWEEMEEVEPPAGPIVEVTIRQPKQEESEESKWAKFIRQEVNRQINKRKVNCHKMHLLCYIAHLRQWMRCLVRSEYLSAQCLSLIPVGYVSAAELTFDVALAERFLKWFKSAFTPAKKFYEARSGFSDAQAERLGRLISEKAYETDKDIASILLLCVFALKQSVRLCLSCQPNLHSLVKSIKLNEENETETRLAEIDERRVSNAKKTTLKATKRTKWNSCGNSGHSVDGKCSPENIEHDQRGRKKKKADANSRKETPEPKKKKSTPNIRPERNYWVEYWDEVSERWICIDPLKGTVDMVESIEADATPPMHYVIAVDNDFGMRDVTARYASKYLRPEVRRLRIDEEWWSCSLEPFRSKNRTRERIESVAIHDFLLSKPMPVTIADFKNHPLYVLKKDLLKFEAIYPNDQKPITTLRNGVEVYPRSSVHHLQGSLNWIKQARSIKERIPRNEYGNIYMYKSCMLPKGCVHLRLDGLYGIARQMDIECVPAVVGWDFHKGGNHPIIDGCVVLSKDAMRLRAAWEEHYEKKKINAVRRRKERAKKNWKRLVRGVLMMKKVHAKFLGPDRRQITTDEQLETGEAVKELKTETPIGDDMALAWPSTKYDLPAAGSRTVKE</sequence>
<dbReference type="FunFam" id="3.30.70.2460:FF:000001">
    <property type="entry name" value="DNA repair protein Rad4 family"/>
    <property type="match status" value="1"/>
</dbReference>
<feature type="compositionally biased region" description="Basic and acidic residues" evidence="6">
    <location>
        <begin position="126"/>
        <end position="151"/>
    </location>
</feature>
<dbReference type="GO" id="GO:0003684">
    <property type="term" value="F:damaged DNA binding"/>
    <property type="evidence" value="ECO:0007669"/>
    <property type="project" value="InterPro"/>
</dbReference>
<accession>A0A183UQM8</accession>
<dbReference type="Proteomes" id="UP000050794">
    <property type="component" value="Unassembled WGS sequence"/>
</dbReference>
<feature type="compositionally biased region" description="Basic and acidic residues" evidence="6">
    <location>
        <begin position="519"/>
        <end position="530"/>
    </location>
</feature>
<reference evidence="11" key="1">
    <citation type="submission" date="2016-06" db="UniProtKB">
        <authorList>
            <consortium name="WormBaseParasite"/>
        </authorList>
    </citation>
    <scope>IDENTIFICATION</scope>
</reference>
<dbReference type="GO" id="GO:0071942">
    <property type="term" value="C:XPC complex"/>
    <property type="evidence" value="ECO:0007669"/>
    <property type="project" value="TreeGrafter"/>
</dbReference>
<evidence type="ECO:0000259" key="7">
    <source>
        <dbReference type="SMART" id="SM01030"/>
    </source>
</evidence>
<dbReference type="Pfam" id="PF10403">
    <property type="entry name" value="BHD_1"/>
    <property type="match status" value="1"/>
</dbReference>
<dbReference type="InterPro" id="IPR036985">
    <property type="entry name" value="Transglutaminase-like_sf"/>
</dbReference>
<dbReference type="InterPro" id="IPR018326">
    <property type="entry name" value="Rad4_beta-hairpin_dom1"/>
</dbReference>
<dbReference type="GO" id="GO:0005737">
    <property type="term" value="C:cytoplasm"/>
    <property type="evidence" value="ECO:0007669"/>
    <property type="project" value="TreeGrafter"/>
</dbReference>
<dbReference type="GO" id="GO:0006298">
    <property type="term" value="P:mismatch repair"/>
    <property type="evidence" value="ECO:0007669"/>
    <property type="project" value="TreeGrafter"/>
</dbReference>
<dbReference type="SMART" id="SM01032">
    <property type="entry name" value="BHD_3"/>
    <property type="match status" value="1"/>
</dbReference>
<evidence type="ECO:0000256" key="3">
    <source>
        <dbReference type="ARBA" id="ARBA00022763"/>
    </source>
</evidence>
<dbReference type="InterPro" id="IPR042488">
    <property type="entry name" value="Rad4_BHD3_sf"/>
</dbReference>
<dbReference type="EMBL" id="UYWY01020621">
    <property type="protein sequence ID" value="VDM42119.1"/>
    <property type="molecule type" value="Genomic_DNA"/>
</dbReference>
<reference evidence="9 10" key="2">
    <citation type="submission" date="2018-11" db="EMBL/GenBank/DDBJ databases">
        <authorList>
            <consortium name="Pathogen Informatics"/>
        </authorList>
    </citation>
    <scope>NUCLEOTIDE SEQUENCE [LARGE SCALE GENOMIC DNA]</scope>
</reference>